<dbReference type="EMBL" id="JBBPBK010000009">
    <property type="protein sequence ID" value="KAK9277976.1"/>
    <property type="molecule type" value="Genomic_DNA"/>
</dbReference>
<evidence type="ECO:0000256" key="2">
    <source>
        <dbReference type="ARBA" id="ARBA00022723"/>
    </source>
</evidence>
<name>A0AAP0WV58_LIQFO</name>
<comment type="caution">
    <text evidence="7">The sequence shown here is derived from an EMBL/GenBank/DDBJ whole genome shotgun (WGS) entry which is preliminary data.</text>
</comment>
<dbReference type="Pfam" id="PF02721">
    <property type="entry name" value="DUF223"/>
    <property type="match status" value="1"/>
</dbReference>
<keyword evidence="3" id="KW-0863">Zinc-finger</keyword>
<protein>
    <recommendedName>
        <fullName evidence="6">Replication protein A 70 kDa DNA-binding subunit B/D first OB fold domain-containing protein</fullName>
    </recommendedName>
</protein>
<evidence type="ECO:0000256" key="4">
    <source>
        <dbReference type="ARBA" id="ARBA00022833"/>
    </source>
</evidence>
<dbReference type="Proteomes" id="UP001415857">
    <property type="component" value="Unassembled WGS sequence"/>
</dbReference>
<dbReference type="GO" id="GO:0003677">
    <property type="term" value="F:DNA binding"/>
    <property type="evidence" value="ECO:0007669"/>
    <property type="project" value="UniProtKB-KW"/>
</dbReference>
<gene>
    <name evidence="7" type="ORF">L1049_027533</name>
</gene>
<keyword evidence="5" id="KW-0238">DNA-binding</keyword>
<keyword evidence="4" id="KW-0862">Zinc</keyword>
<evidence type="ECO:0000256" key="1">
    <source>
        <dbReference type="ARBA" id="ARBA00005690"/>
    </source>
</evidence>
<dbReference type="GO" id="GO:0008270">
    <property type="term" value="F:zinc ion binding"/>
    <property type="evidence" value="ECO:0007669"/>
    <property type="project" value="UniProtKB-KW"/>
</dbReference>
<feature type="domain" description="Replication protein A 70 kDa DNA-binding subunit B/D first OB fold" evidence="6">
    <location>
        <begin position="8"/>
        <end position="110"/>
    </location>
</feature>
<evidence type="ECO:0000256" key="3">
    <source>
        <dbReference type="ARBA" id="ARBA00022771"/>
    </source>
</evidence>
<evidence type="ECO:0000313" key="8">
    <source>
        <dbReference type="Proteomes" id="UP001415857"/>
    </source>
</evidence>
<organism evidence="7 8">
    <name type="scientific">Liquidambar formosana</name>
    <name type="common">Formosan gum</name>
    <dbReference type="NCBI Taxonomy" id="63359"/>
    <lineage>
        <taxon>Eukaryota</taxon>
        <taxon>Viridiplantae</taxon>
        <taxon>Streptophyta</taxon>
        <taxon>Embryophyta</taxon>
        <taxon>Tracheophyta</taxon>
        <taxon>Spermatophyta</taxon>
        <taxon>Magnoliopsida</taxon>
        <taxon>eudicotyledons</taxon>
        <taxon>Gunneridae</taxon>
        <taxon>Pentapetalae</taxon>
        <taxon>Saxifragales</taxon>
        <taxon>Altingiaceae</taxon>
        <taxon>Liquidambar</taxon>
    </lineage>
</organism>
<dbReference type="SUPFAM" id="SSF50249">
    <property type="entry name" value="Nucleic acid-binding proteins"/>
    <property type="match status" value="1"/>
</dbReference>
<evidence type="ECO:0000259" key="6">
    <source>
        <dbReference type="Pfam" id="PF02721"/>
    </source>
</evidence>
<keyword evidence="8" id="KW-1185">Reference proteome</keyword>
<dbReference type="FunFam" id="2.40.50.140:FF:000041">
    <property type="entry name" value="Replication protein A subunit"/>
    <property type="match status" value="1"/>
</dbReference>
<evidence type="ECO:0000256" key="5">
    <source>
        <dbReference type="ARBA" id="ARBA00023125"/>
    </source>
</evidence>
<comment type="similarity">
    <text evidence="1">Belongs to the replication factor A protein 1 family.</text>
</comment>
<sequence>MNQKEMYIKVINPTTLRGWKVRVKVEEKHNIKSFKQSPTKLQSLILTDSKGSQTQASIWGKDIGRLDNRLKENKEYYISNAIIKAIPPQYQYLGHPYDWRISASTVIEECPMDDQNTITTTYEFTPFSDFSKYLGKGIAISKNDKLYILN</sequence>
<proteinExistence type="inferred from homology"/>
<dbReference type="InterPro" id="IPR003871">
    <property type="entry name" value="RFA1B/D_OB_1st"/>
</dbReference>
<dbReference type="AlphaFoldDB" id="A0AAP0WV58"/>
<dbReference type="Gene3D" id="2.40.50.140">
    <property type="entry name" value="Nucleic acid-binding proteins"/>
    <property type="match status" value="1"/>
</dbReference>
<evidence type="ECO:0000313" key="7">
    <source>
        <dbReference type="EMBL" id="KAK9277976.1"/>
    </source>
</evidence>
<keyword evidence="2" id="KW-0479">Metal-binding</keyword>
<dbReference type="InterPro" id="IPR012340">
    <property type="entry name" value="NA-bd_OB-fold"/>
</dbReference>
<reference evidence="7 8" key="1">
    <citation type="journal article" date="2024" name="Plant J.">
        <title>Genome sequences and population genomics reveal climatic adaptation and genomic divergence between two closely related sweetgum species.</title>
        <authorList>
            <person name="Xu W.Q."/>
            <person name="Ren C.Q."/>
            <person name="Zhang X.Y."/>
            <person name="Comes H.P."/>
            <person name="Liu X.H."/>
            <person name="Li Y.G."/>
            <person name="Kettle C.J."/>
            <person name="Jalonen R."/>
            <person name="Gaisberger H."/>
            <person name="Ma Y.Z."/>
            <person name="Qiu Y.X."/>
        </authorList>
    </citation>
    <scope>NUCLEOTIDE SEQUENCE [LARGE SCALE GENOMIC DNA]</scope>
    <source>
        <strain evidence="7">Hangzhou</strain>
    </source>
</reference>
<accession>A0AAP0WV58</accession>